<feature type="non-terminal residue" evidence="2">
    <location>
        <position position="71"/>
    </location>
</feature>
<dbReference type="InterPro" id="IPR043718">
    <property type="entry name" value="DUF5659"/>
</dbReference>
<protein>
    <recommendedName>
        <fullName evidence="1">DUF5659 domain-containing protein</fullName>
    </recommendedName>
</protein>
<name>A0A0F9JU24_9ZZZZ</name>
<comment type="caution">
    <text evidence="2">The sequence shown here is derived from an EMBL/GenBank/DDBJ whole genome shotgun (WGS) entry which is preliminary data.</text>
</comment>
<organism evidence="2">
    <name type="scientific">marine sediment metagenome</name>
    <dbReference type="NCBI Taxonomy" id="412755"/>
    <lineage>
        <taxon>unclassified sequences</taxon>
        <taxon>metagenomes</taxon>
        <taxon>ecological metagenomes</taxon>
    </lineage>
</organism>
<evidence type="ECO:0000259" key="1">
    <source>
        <dbReference type="Pfam" id="PF18903"/>
    </source>
</evidence>
<dbReference type="EMBL" id="LAZR01009327">
    <property type="protein sequence ID" value="KKM73274.1"/>
    <property type="molecule type" value="Genomic_DNA"/>
</dbReference>
<feature type="domain" description="DUF5659" evidence="1">
    <location>
        <begin position="6"/>
        <end position="54"/>
    </location>
</feature>
<reference evidence="2" key="1">
    <citation type="journal article" date="2015" name="Nature">
        <title>Complex archaea that bridge the gap between prokaryotes and eukaryotes.</title>
        <authorList>
            <person name="Spang A."/>
            <person name="Saw J.H."/>
            <person name="Jorgensen S.L."/>
            <person name="Zaremba-Niedzwiedzka K."/>
            <person name="Martijn J."/>
            <person name="Lind A.E."/>
            <person name="van Eijk R."/>
            <person name="Schleper C."/>
            <person name="Guy L."/>
            <person name="Ettema T.J."/>
        </authorList>
    </citation>
    <scope>NUCLEOTIDE SEQUENCE</scope>
</reference>
<evidence type="ECO:0000313" key="2">
    <source>
        <dbReference type="EMBL" id="KKM73274.1"/>
    </source>
</evidence>
<proteinExistence type="predicted"/>
<gene>
    <name evidence="2" type="ORF">LCGC14_1412240</name>
</gene>
<dbReference type="AlphaFoldDB" id="A0A0F9JU24"/>
<accession>A0A0F9JU24</accession>
<sequence length="71" mass="7919">MNMKNESFPTSDFPLATFLYSKGILLQTILDSPDDPRRKVFVFDYPPQELLTSFQSGEASVSVLAFSNAPT</sequence>
<dbReference type="Pfam" id="PF18903">
    <property type="entry name" value="DUF5659"/>
    <property type="match status" value="1"/>
</dbReference>